<evidence type="ECO:0000313" key="7">
    <source>
        <dbReference type="EMBL" id="SHN01667.1"/>
    </source>
</evidence>
<dbReference type="RefSeq" id="WP_073094466.1">
    <property type="nucleotide sequence ID" value="NZ_FRCY01000005.1"/>
</dbReference>
<dbReference type="InterPro" id="IPR048097">
    <property type="entry name" value="Cps14G-like"/>
</dbReference>
<dbReference type="InterPro" id="IPR039042">
    <property type="entry name" value="Alg13-like"/>
</dbReference>
<gene>
    <name evidence="7" type="ORF">SAMN04488057_105228</name>
</gene>
<evidence type="ECO:0000313" key="8">
    <source>
        <dbReference type="Proteomes" id="UP000184513"/>
    </source>
</evidence>
<feature type="domain" description="Glycosyl transferase family 28 C-terminal" evidence="6">
    <location>
        <begin position="3"/>
        <end position="113"/>
    </location>
</feature>
<dbReference type="Pfam" id="PF04101">
    <property type="entry name" value="Glyco_tran_28_C"/>
    <property type="match status" value="1"/>
</dbReference>
<dbReference type="PANTHER" id="PTHR12867:SF6">
    <property type="entry name" value="N-ACETYLGLUCOSAMINYLDIPHOSPHODOLICHOL N-ACETYLGLUCOSAMINYLTRANSFERASE"/>
    <property type="match status" value="1"/>
</dbReference>
<dbReference type="NCBIfam" id="NF041548">
    <property type="entry name" value="PssE"/>
    <property type="match status" value="1"/>
</dbReference>
<sequence length="151" mass="17144">MKILVTVGTTRFDSLIKYLDELVLPSDMAFTFQIADGAYKPVNHPFFSFSEKIDQYYQSSDVIICHAGAGTIYKLLELRKRIIIVPNTERTDNHQLDIAAFMGNNGYALTVIDFDELFNALQQIKGIDLLPFEKHDFDKTGEILRFSVSGN</sequence>
<protein>
    <submittedName>
        <fullName evidence="7">Glycosyltransferase family 28 C-terminal domain-containing protein</fullName>
    </submittedName>
</protein>
<dbReference type="GO" id="GO:0006488">
    <property type="term" value="P:dolichol-linked oligosaccharide biosynthetic process"/>
    <property type="evidence" value="ECO:0007669"/>
    <property type="project" value="InterPro"/>
</dbReference>
<evidence type="ECO:0000256" key="1">
    <source>
        <dbReference type="ARBA" id="ARBA00004240"/>
    </source>
</evidence>
<proteinExistence type="inferred from homology"/>
<organism evidence="7 8">
    <name type="scientific">Cyclobacterium lianum</name>
    <dbReference type="NCBI Taxonomy" id="388280"/>
    <lineage>
        <taxon>Bacteria</taxon>
        <taxon>Pseudomonadati</taxon>
        <taxon>Bacteroidota</taxon>
        <taxon>Cytophagia</taxon>
        <taxon>Cytophagales</taxon>
        <taxon>Cyclobacteriaceae</taxon>
        <taxon>Cyclobacterium</taxon>
    </lineage>
</organism>
<comment type="subcellular location">
    <subcellularLocation>
        <location evidence="1">Endoplasmic reticulum</location>
    </subcellularLocation>
</comment>
<dbReference type="InterPro" id="IPR007235">
    <property type="entry name" value="Glyco_trans_28_C"/>
</dbReference>
<dbReference type="Gene3D" id="3.40.50.2000">
    <property type="entry name" value="Glycogen Phosphorylase B"/>
    <property type="match status" value="1"/>
</dbReference>
<evidence type="ECO:0000256" key="4">
    <source>
        <dbReference type="ARBA" id="ARBA00022679"/>
    </source>
</evidence>
<keyword evidence="3" id="KW-0328">Glycosyltransferase</keyword>
<dbReference type="SUPFAM" id="SSF53756">
    <property type="entry name" value="UDP-Glycosyltransferase/glycogen phosphorylase"/>
    <property type="match status" value="1"/>
</dbReference>
<dbReference type="EMBL" id="FRCY01000005">
    <property type="protein sequence ID" value="SHN01667.1"/>
    <property type="molecule type" value="Genomic_DNA"/>
</dbReference>
<dbReference type="STRING" id="388280.SAMN04488057_105228"/>
<dbReference type="AlphaFoldDB" id="A0A1M7NDE3"/>
<keyword evidence="5" id="KW-0256">Endoplasmic reticulum</keyword>
<keyword evidence="4 7" id="KW-0808">Transferase</keyword>
<reference evidence="7 8" key="1">
    <citation type="submission" date="2016-11" db="EMBL/GenBank/DDBJ databases">
        <authorList>
            <person name="Jaros S."/>
            <person name="Januszkiewicz K."/>
            <person name="Wedrychowicz H."/>
        </authorList>
    </citation>
    <scope>NUCLEOTIDE SEQUENCE [LARGE SCALE GENOMIC DNA]</scope>
    <source>
        <strain evidence="7 8">CGMCC 1.6102</strain>
    </source>
</reference>
<evidence type="ECO:0000256" key="3">
    <source>
        <dbReference type="ARBA" id="ARBA00022676"/>
    </source>
</evidence>
<comment type="similarity">
    <text evidence="2">Belongs to the glycosyltransferase 28 family.</text>
</comment>
<name>A0A1M7NDE3_9BACT</name>
<dbReference type="OrthoDB" id="9814973at2"/>
<accession>A0A1M7NDE3</accession>
<dbReference type="PANTHER" id="PTHR12867">
    <property type="entry name" value="GLYCOSYL TRANSFERASE-RELATED"/>
    <property type="match status" value="1"/>
</dbReference>
<dbReference type="Proteomes" id="UP000184513">
    <property type="component" value="Unassembled WGS sequence"/>
</dbReference>
<dbReference type="GO" id="GO:0016758">
    <property type="term" value="F:hexosyltransferase activity"/>
    <property type="evidence" value="ECO:0007669"/>
    <property type="project" value="InterPro"/>
</dbReference>
<keyword evidence="8" id="KW-1185">Reference proteome</keyword>
<evidence type="ECO:0000256" key="5">
    <source>
        <dbReference type="ARBA" id="ARBA00022824"/>
    </source>
</evidence>
<evidence type="ECO:0000256" key="2">
    <source>
        <dbReference type="ARBA" id="ARBA00006962"/>
    </source>
</evidence>
<evidence type="ECO:0000259" key="6">
    <source>
        <dbReference type="Pfam" id="PF04101"/>
    </source>
</evidence>